<accession>A0A4C1WUS5</accession>
<dbReference type="AlphaFoldDB" id="A0A4C1WUS5"/>
<gene>
    <name evidence="1" type="ORF">EVAR_24482_1</name>
</gene>
<proteinExistence type="predicted"/>
<sequence>MTQLSADYLDLHLCSRGAECIRESYAHLQFRECRPSTRVVHVSFKNANVSRLLDLSAPLRRAWLGTLALEPLDIVQESGHFHFRPFSNFELKNCLLRHDTRPTGKLATGAGAGNAHAIPAGHYSGLDGPAGPGRGRARRRLVGDVTAAVNLRSAPARPGQCC</sequence>
<dbReference type="Proteomes" id="UP000299102">
    <property type="component" value="Unassembled WGS sequence"/>
</dbReference>
<protein>
    <submittedName>
        <fullName evidence="1">Uncharacterized protein</fullName>
    </submittedName>
</protein>
<keyword evidence="2" id="KW-1185">Reference proteome</keyword>
<dbReference type="EMBL" id="BGZK01000664">
    <property type="protein sequence ID" value="GBP55286.1"/>
    <property type="molecule type" value="Genomic_DNA"/>
</dbReference>
<evidence type="ECO:0000313" key="1">
    <source>
        <dbReference type="EMBL" id="GBP55286.1"/>
    </source>
</evidence>
<comment type="caution">
    <text evidence="1">The sequence shown here is derived from an EMBL/GenBank/DDBJ whole genome shotgun (WGS) entry which is preliminary data.</text>
</comment>
<evidence type="ECO:0000313" key="2">
    <source>
        <dbReference type="Proteomes" id="UP000299102"/>
    </source>
</evidence>
<reference evidence="1 2" key="1">
    <citation type="journal article" date="2019" name="Commun. Biol.">
        <title>The bagworm genome reveals a unique fibroin gene that provides high tensile strength.</title>
        <authorList>
            <person name="Kono N."/>
            <person name="Nakamura H."/>
            <person name="Ohtoshi R."/>
            <person name="Tomita M."/>
            <person name="Numata K."/>
            <person name="Arakawa K."/>
        </authorList>
    </citation>
    <scope>NUCLEOTIDE SEQUENCE [LARGE SCALE GENOMIC DNA]</scope>
</reference>
<organism evidence="1 2">
    <name type="scientific">Eumeta variegata</name>
    <name type="common">Bagworm moth</name>
    <name type="synonym">Eumeta japonica</name>
    <dbReference type="NCBI Taxonomy" id="151549"/>
    <lineage>
        <taxon>Eukaryota</taxon>
        <taxon>Metazoa</taxon>
        <taxon>Ecdysozoa</taxon>
        <taxon>Arthropoda</taxon>
        <taxon>Hexapoda</taxon>
        <taxon>Insecta</taxon>
        <taxon>Pterygota</taxon>
        <taxon>Neoptera</taxon>
        <taxon>Endopterygota</taxon>
        <taxon>Lepidoptera</taxon>
        <taxon>Glossata</taxon>
        <taxon>Ditrysia</taxon>
        <taxon>Tineoidea</taxon>
        <taxon>Psychidae</taxon>
        <taxon>Oiketicinae</taxon>
        <taxon>Eumeta</taxon>
    </lineage>
</organism>
<name>A0A4C1WUS5_EUMVA</name>